<evidence type="ECO:0000313" key="8">
    <source>
        <dbReference type="EMBL" id="TQB69132.1"/>
    </source>
</evidence>
<comment type="subcellular location">
    <subcellularLocation>
        <location evidence="1">Cytoplasm</location>
    </subcellularLocation>
</comment>
<keyword evidence="4" id="KW-0862">Zinc</keyword>
<dbReference type="InterPro" id="IPR001394">
    <property type="entry name" value="Peptidase_C19_UCH"/>
</dbReference>
<dbReference type="GO" id="GO:0004843">
    <property type="term" value="F:cysteine-type deubiquitinase activity"/>
    <property type="evidence" value="ECO:0007669"/>
    <property type="project" value="InterPro"/>
</dbReference>
<keyword evidence="4" id="KW-0863">Zinc-finger</keyword>
<dbReference type="Gene3D" id="2.60.210.10">
    <property type="entry name" value="Apoptosis, Tumor Necrosis Factor Receptor Associated Protein 2, Chain A"/>
    <property type="match status" value="2"/>
</dbReference>
<evidence type="ECO:0000259" key="6">
    <source>
        <dbReference type="PROSITE" id="PS50089"/>
    </source>
</evidence>
<feature type="domain" description="MATH" evidence="7">
    <location>
        <begin position="137"/>
        <end position="341"/>
    </location>
</feature>
<proteinExistence type="predicted"/>
<evidence type="ECO:0000259" key="7">
    <source>
        <dbReference type="PROSITE" id="PS50144"/>
    </source>
</evidence>
<dbReference type="EMBL" id="VIFY01000170">
    <property type="protein sequence ID" value="TQB69132.1"/>
    <property type="molecule type" value="Genomic_DNA"/>
</dbReference>
<reference evidence="8 9" key="1">
    <citation type="submission" date="2019-06" db="EMBL/GenBank/DDBJ databases">
        <title>Wine fermentation using esterase from Monascus purpureus.</title>
        <authorList>
            <person name="Geng C."/>
            <person name="Zhang Y."/>
        </authorList>
    </citation>
    <scope>NUCLEOTIDE SEQUENCE [LARGE SCALE GENOMIC DNA]</scope>
    <source>
        <strain evidence="8">HQ1</strain>
    </source>
</reference>
<evidence type="ECO:0000256" key="1">
    <source>
        <dbReference type="ARBA" id="ARBA00004496"/>
    </source>
</evidence>
<dbReference type="Pfam" id="PF13920">
    <property type="entry name" value="zf-C3HC4_3"/>
    <property type="match status" value="1"/>
</dbReference>
<feature type="domain" description="RING-type" evidence="6">
    <location>
        <begin position="1189"/>
        <end position="1224"/>
    </location>
</feature>
<dbReference type="Pfam" id="PF00443">
    <property type="entry name" value="UCH"/>
    <property type="match status" value="1"/>
</dbReference>
<accession>A0A507QPW3</accession>
<keyword evidence="9" id="KW-1185">Reference proteome</keyword>
<dbReference type="PROSITE" id="PS50089">
    <property type="entry name" value="ZF_RING_2"/>
    <property type="match status" value="1"/>
</dbReference>
<dbReference type="Pfam" id="PF02493">
    <property type="entry name" value="MORN"/>
    <property type="match status" value="4"/>
</dbReference>
<gene>
    <name evidence="8" type="ORF">MPDQ_002315</name>
</gene>
<dbReference type="SMART" id="SM00698">
    <property type="entry name" value="MORN"/>
    <property type="match status" value="4"/>
</dbReference>
<keyword evidence="3" id="KW-0677">Repeat</keyword>
<feature type="region of interest" description="Disordered" evidence="5">
    <location>
        <begin position="1"/>
        <end position="96"/>
    </location>
</feature>
<dbReference type="SUPFAM" id="SSF49599">
    <property type="entry name" value="TRAF domain-like"/>
    <property type="match status" value="2"/>
</dbReference>
<dbReference type="STRING" id="5098.A0A507QPW3"/>
<dbReference type="SUPFAM" id="SSF57850">
    <property type="entry name" value="RING/U-box"/>
    <property type="match status" value="1"/>
</dbReference>
<dbReference type="SUPFAM" id="SSF82185">
    <property type="entry name" value="Histone H3 K4-specific methyltransferase SET7/9 N-terminal domain"/>
    <property type="match status" value="1"/>
</dbReference>
<protein>
    <recommendedName>
        <fullName evidence="10">MATH and UCH domain protein</fullName>
    </recommendedName>
</protein>
<sequence length="1236" mass="139205">METAENSIPVVTGSSSLPSADQATSSTDNAPARASLPEREEPQEEQQQERNSSELIQRTQTDVRDTSQSIPPSNPQSPNVTSAPRDGPEEDLSTPTGEELKEMEAMANSHSALDYDHWEKSFFMELGDDPELPPVEKGRMTWIVKGARAVTGPKSDCRIIRSPPAYIGGYWWTVKFFPRGNGVGHLSLYIECSKTMPPPKNDILETRFRVLRGHPDAVLSDCPPDVDFQFGPTDNSPTNWPDEFLKCYSAAANDRENSSTDCNKESSQCDWRVSAELGVVMYNPNEPRTYSSENSCHQFNRHNEDWGWTIFYDKWDQIHLRQWCQRQPMLRNDTLAFDVYIRVVNDPTLSLWWHSSDSEPQWDSFKHTGYMPIGDSYVEGRLEAAGLAVWLNLAPFYKIIQNVDILEHLTNVDAKPRPLCDALQTLLWGLRSGASDLRETDQITSILGNMREGSRDVITFWERLRRALELELEGTQEANEFGKLFDSPSPPLDVAINTLPKELNSRIPVQVGQAKSMQVAVNHYLGEKPGRWALPPILSVEFCRNKYDSTTRRWQLLYDRVELNDEIDLTARVMDSECGKYVLYGYVAHTGPRTSDKYFSVLRPGGPESMWLSFDDSDEIKVRLLTRAMVSDCSGLDTSNALETSQMDLIEKNGHDAAVAALYIRADAVQEYLPGPQGPWNASQEMRTYYADHVFPFWNLSIDDKAERSLQVEIYSLSQYDQLPSLFHTYDLMSQAKSTNHVLYLTVPSSTTFADLRRKVALWDSDSGGAKTLPERIRLWRIGSIDSEFGPTLAFDRVSDLNQSLGTKLKNVRLWMQLVSDADAEYFSMPDPPPQISVMEDKPEGAIIERVESDSSDGPLVNGGIDSSRSSVSPSAVQSVSNLEGTAREQHRRPSEGVRVDDSTSVAVGPGTSDASNQRAGHNDHTPDEAPTFFAETSGQEESRPSGVQECQRQLLPVRHVFYFIQIFDAEQQTLRTVGSFFSRLEENVKDGLRKHLGWPEDRDFLIWERTSRLNSLSVYSGATFEPPISDGTCFIVGDKLSKERCTRFASAGLFTEPSRLVEYLWAESRRHPTLAFTGTRTIEATFNSDYYSGQFVKGLYHGKGTHISDSAGTYVGDFVLGQRHGHGRLVYPSGDIYDGDWVDNKQHGQGTFIEKRTGNKYVGGYSNGKRHGKGVTYWEVADEELDLCQICYGEPQDTLFYDCGHLCACMECAQQVEICPICRKDVMNVVKVYRI</sequence>
<name>A0A507QPW3_MONPU</name>
<dbReference type="GO" id="GO:0008270">
    <property type="term" value="F:zinc ion binding"/>
    <property type="evidence" value="ECO:0007669"/>
    <property type="project" value="UniProtKB-KW"/>
</dbReference>
<evidence type="ECO:0000256" key="2">
    <source>
        <dbReference type="ARBA" id="ARBA00022490"/>
    </source>
</evidence>
<dbReference type="PANTHER" id="PTHR43215:SF14">
    <property type="entry name" value="RADIAL SPOKE HEAD 1 HOMOLOG"/>
    <property type="match status" value="1"/>
</dbReference>
<evidence type="ECO:0008006" key="10">
    <source>
        <dbReference type="Google" id="ProtNLM"/>
    </source>
</evidence>
<evidence type="ECO:0000256" key="4">
    <source>
        <dbReference type="PROSITE-ProRule" id="PRU00175"/>
    </source>
</evidence>
<dbReference type="GO" id="GO:0005737">
    <property type="term" value="C:cytoplasm"/>
    <property type="evidence" value="ECO:0007669"/>
    <property type="project" value="UniProtKB-SubCell"/>
</dbReference>
<dbReference type="AlphaFoldDB" id="A0A507QPW3"/>
<feature type="compositionally biased region" description="Basic and acidic residues" evidence="5">
    <location>
        <begin position="886"/>
        <end position="902"/>
    </location>
</feature>
<dbReference type="InterPro" id="IPR003409">
    <property type="entry name" value="MORN"/>
</dbReference>
<dbReference type="InterPro" id="IPR013083">
    <property type="entry name" value="Znf_RING/FYVE/PHD"/>
</dbReference>
<keyword evidence="4" id="KW-0479">Metal-binding</keyword>
<dbReference type="Gene3D" id="2.20.110.10">
    <property type="entry name" value="Histone H3 K4-specific methyltransferase SET7/9 N-terminal domain"/>
    <property type="match status" value="2"/>
</dbReference>
<feature type="region of interest" description="Disordered" evidence="5">
    <location>
        <begin position="850"/>
        <end position="949"/>
    </location>
</feature>
<dbReference type="InterPro" id="IPR038765">
    <property type="entry name" value="Papain-like_cys_pep_sf"/>
</dbReference>
<evidence type="ECO:0000256" key="3">
    <source>
        <dbReference type="ARBA" id="ARBA00022737"/>
    </source>
</evidence>
<dbReference type="GO" id="GO:0016579">
    <property type="term" value="P:protein deubiquitination"/>
    <property type="evidence" value="ECO:0007669"/>
    <property type="project" value="InterPro"/>
</dbReference>
<dbReference type="Gene3D" id="3.30.40.10">
    <property type="entry name" value="Zinc/RING finger domain, C3HC4 (zinc finger)"/>
    <property type="match status" value="1"/>
</dbReference>
<dbReference type="Pfam" id="PF00917">
    <property type="entry name" value="MATH"/>
    <property type="match status" value="1"/>
</dbReference>
<dbReference type="InterPro" id="IPR002083">
    <property type="entry name" value="MATH/TRAF_dom"/>
</dbReference>
<dbReference type="InterPro" id="IPR008974">
    <property type="entry name" value="TRAF-like"/>
</dbReference>
<evidence type="ECO:0000313" key="9">
    <source>
        <dbReference type="Proteomes" id="UP000319663"/>
    </source>
</evidence>
<comment type="caution">
    <text evidence="8">The sequence shown here is derived from an EMBL/GenBank/DDBJ whole genome shotgun (WGS) entry which is preliminary data.</text>
</comment>
<dbReference type="OrthoDB" id="294378at2759"/>
<feature type="compositionally biased region" description="Low complexity" evidence="5">
    <location>
        <begin position="67"/>
        <end position="79"/>
    </location>
</feature>
<dbReference type="PANTHER" id="PTHR43215">
    <property type="entry name" value="RADIAL SPOKE HEAD 1 HOMOLOG"/>
    <property type="match status" value="1"/>
</dbReference>
<dbReference type="SUPFAM" id="SSF54001">
    <property type="entry name" value="Cysteine proteinases"/>
    <property type="match status" value="1"/>
</dbReference>
<dbReference type="PROSITE" id="PS50144">
    <property type="entry name" value="MATH"/>
    <property type="match status" value="1"/>
</dbReference>
<feature type="compositionally biased region" description="Polar residues" evidence="5">
    <location>
        <begin position="12"/>
        <end position="29"/>
    </location>
</feature>
<evidence type="ECO:0000256" key="5">
    <source>
        <dbReference type="SAM" id="MobiDB-lite"/>
    </source>
</evidence>
<dbReference type="InterPro" id="IPR001841">
    <property type="entry name" value="Znf_RING"/>
</dbReference>
<keyword evidence="2" id="KW-0963">Cytoplasm</keyword>
<feature type="compositionally biased region" description="Low complexity" evidence="5">
    <location>
        <begin position="867"/>
        <end position="881"/>
    </location>
</feature>
<organism evidence="8 9">
    <name type="scientific">Monascus purpureus</name>
    <name type="common">Red mold</name>
    <name type="synonym">Monascus anka</name>
    <dbReference type="NCBI Taxonomy" id="5098"/>
    <lineage>
        <taxon>Eukaryota</taxon>
        <taxon>Fungi</taxon>
        <taxon>Dikarya</taxon>
        <taxon>Ascomycota</taxon>
        <taxon>Pezizomycotina</taxon>
        <taxon>Eurotiomycetes</taxon>
        <taxon>Eurotiomycetidae</taxon>
        <taxon>Eurotiales</taxon>
        <taxon>Aspergillaceae</taxon>
        <taxon>Monascus</taxon>
    </lineage>
</organism>
<dbReference type="Proteomes" id="UP000319663">
    <property type="component" value="Unassembled WGS sequence"/>
</dbReference>
<dbReference type="Gene3D" id="3.90.70.10">
    <property type="entry name" value="Cysteine proteinases"/>
    <property type="match status" value="1"/>
</dbReference>